<protein>
    <submittedName>
        <fullName evidence="1">UPF0481 protein</fullName>
    </submittedName>
</protein>
<proteinExistence type="predicted"/>
<evidence type="ECO:0000313" key="2">
    <source>
        <dbReference type="Proteomes" id="UP001060215"/>
    </source>
</evidence>
<gene>
    <name evidence="1" type="ORF">LOK49_LG11G01552</name>
</gene>
<dbReference type="EMBL" id="CM045769">
    <property type="protein sequence ID" value="KAI7993623.1"/>
    <property type="molecule type" value="Genomic_DNA"/>
</dbReference>
<evidence type="ECO:0000313" key="1">
    <source>
        <dbReference type="EMBL" id="KAI7993623.1"/>
    </source>
</evidence>
<keyword evidence="2" id="KW-1185">Reference proteome</keyword>
<reference evidence="1 2" key="1">
    <citation type="journal article" date="2022" name="Plant J.">
        <title>Chromosome-level genome of Camellia lanceoleosa provides a valuable resource for understanding genome evolution and self-incompatibility.</title>
        <authorList>
            <person name="Gong W."/>
            <person name="Xiao S."/>
            <person name="Wang L."/>
            <person name="Liao Z."/>
            <person name="Chang Y."/>
            <person name="Mo W."/>
            <person name="Hu G."/>
            <person name="Li W."/>
            <person name="Zhao G."/>
            <person name="Zhu H."/>
            <person name="Hu X."/>
            <person name="Ji K."/>
            <person name="Xiang X."/>
            <person name="Song Q."/>
            <person name="Yuan D."/>
            <person name="Jin S."/>
            <person name="Zhang L."/>
        </authorList>
    </citation>
    <scope>NUCLEOTIDE SEQUENCE [LARGE SCALE GENOMIC DNA]</scope>
    <source>
        <strain evidence="1">SQ_2022a</strain>
    </source>
</reference>
<name>A0ACC0FZB1_9ERIC</name>
<accession>A0ACC0FZB1</accession>
<sequence>METLGTAGCGLEMENSSSNHEIKDNYGELENSIRKMLTCLPPPSPLAENCICRVPRKLHQLNEVAYKPQMVSIGPLHHGETHLKSTEEQNMRCLEAFLGCETINLEDCVKMIKNWEKRIRNCYAKSIKLSSDKFVKMILLDNSFIIVAMVESYLDNFLRLDLLLLENQLPFFVLEGLFKLVFISRSQNTDCCSFLELLLLQFKKICIRNHNPDLKQITRSSDVRHFNDLLRIYHAPFSQRSMPTGSV</sequence>
<dbReference type="Proteomes" id="UP001060215">
    <property type="component" value="Chromosome 12"/>
</dbReference>
<comment type="caution">
    <text evidence="1">The sequence shown here is derived from an EMBL/GenBank/DDBJ whole genome shotgun (WGS) entry which is preliminary data.</text>
</comment>
<organism evidence="1 2">
    <name type="scientific">Camellia lanceoleosa</name>
    <dbReference type="NCBI Taxonomy" id="1840588"/>
    <lineage>
        <taxon>Eukaryota</taxon>
        <taxon>Viridiplantae</taxon>
        <taxon>Streptophyta</taxon>
        <taxon>Embryophyta</taxon>
        <taxon>Tracheophyta</taxon>
        <taxon>Spermatophyta</taxon>
        <taxon>Magnoliopsida</taxon>
        <taxon>eudicotyledons</taxon>
        <taxon>Gunneridae</taxon>
        <taxon>Pentapetalae</taxon>
        <taxon>asterids</taxon>
        <taxon>Ericales</taxon>
        <taxon>Theaceae</taxon>
        <taxon>Camellia</taxon>
    </lineage>
</organism>